<proteinExistence type="predicted"/>
<dbReference type="OrthoDB" id="440232at2"/>
<dbReference type="SUPFAM" id="SSF53756">
    <property type="entry name" value="UDP-Glycosyltransferase/glycogen phosphorylase"/>
    <property type="match status" value="2"/>
</dbReference>
<gene>
    <name evidence="3" type="ORF">EDD58_10667</name>
</gene>
<name>A0A4R3L621_9BACL</name>
<dbReference type="Pfam" id="PF13181">
    <property type="entry name" value="TPR_8"/>
    <property type="match status" value="1"/>
</dbReference>
<accession>A0A4R3L621</accession>
<protein>
    <submittedName>
        <fullName evidence="3">Glycosyltransferase involved in cell wall biosynthesis</fullName>
    </submittedName>
</protein>
<dbReference type="PANTHER" id="PTHR46656:SF3">
    <property type="entry name" value="PUTATIVE-RELATED"/>
    <property type="match status" value="1"/>
</dbReference>
<dbReference type="Pfam" id="PF00534">
    <property type="entry name" value="Glycos_transf_1"/>
    <property type="match status" value="1"/>
</dbReference>
<dbReference type="CDD" id="cd03801">
    <property type="entry name" value="GT4_PimA-like"/>
    <property type="match status" value="1"/>
</dbReference>
<dbReference type="Gene3D" id="1.25.40.10">
    <property type="entry name" value="Tetratricopeptide repeat domain"/>
    <property type="match status" value="1"/>
</dbReference>
<keyword evidence="1" id="KW-0802">TPR repeat</keyword>
<dbReference type="GO" id="GO:0016757">
    <property type="term" value="F:glycosyltransferase activity"/>
    <property type="evidence" value="ECO:0007669"/>
    <property type="project" value="InterPro"/>
</dbReference>
<reference evidence="3 4" key="1">
    <citation type="submission" date="2019-03" db="EMBL/GenBank/DDBJ databases">
        <title>Genomic Encyclopedia of Type Strains, Phase IV (KMG-IV): sequencing the most valuable type-strain genomes for metagenomic binning, comparative biology and taxonomic classification.</title>
        <authorList>
            <person name="Goeker M."/>
        </authorList>
    </citation>
    <scope>NUCLEOTIDE SEQUENCE [LARGE SCALE GENOMIC DNA]</scope>
    <source>
        <strain evidence="3 4">DSM 45707</strain>
    </source>
</reference>
<evidence type="ECO:0000259" key="2">
    <source>
        <dbReference type="Pfam" id="PF00534"/>
    </source>
</evidence>
<dbReference type="PROSITE" id="PS50005">
    <property type="entry name" value="TPR"/>
    <property type="match status" value="1"/>
</dbReference>
<dbReference type="InterPro" id="IPR011990">
    <property type="entry name" value="TPR-like_helical_dom_sf"/>
</dbReference>
<dbReference type="EMBL" id="SMAG01000006">
    <property type="protein sequence ID" value="TCS93634.1"/>
    <property type="molecule type" value="Genomic_DNA"/>
</dbReference>
<keyword evidence="4" id="KW-1185">Reference proteome</keyword>
<feature type="domain" description="Glycosyl transferase family 1" evidence="2">
    <location>
        <begin position="151"/>
        <end position="285"/>
    </location>
</feature>
<dbReference type="PANTHER" id="PTHR46656">
    <property type="entry name" value="PUTATIVE-RELATED"/>
    <property type="match status" value="1"/>
</dbReference>
<dbReference type="SMART" id="SM00028">
    <property type="entry name" value="TPR"/>
    <property type="match status" value="4"/>
</dbReference>
<feature type="repeat" description="TPR" evidence="1">
    <location>
        <begin position="448"/>
        <end position="481"/>
    </location>
</feature>
<dbReference type="Pfam" id="PF14559">
    <property type="entry name" value="TPR_19"/>
    <property type="match status" value="1"/>
</dbReference>
<dbReference type="InterPro" id="IPR019734">
    <property type="entry name" value="TPR_rpt"/>
</dbReference>
<sequence>MKPISLTWEGPQSEIHSLAKVNRNLCKYLQNDPKVSIQLKPTKNHTPLIRPSLQKHNSSGDVIVRHHWPPNWSTPNYNHWVTMQPWEFGAIPQHWYIPMKYWTDQIWVYSQYNKDCYVRNGIPAEKIQVIPLGVDETIYHYDIQPYPFEQKGTFRFVFVGGTIKRKGIDLLLQAYLHEFSADEDVSLVIKDFGTHSFYQGGTMDALITAAADNPHFPHIQYINQDLSEEELASLYKACDCLVHPYRGEGFGLPIIEAMACGTPTIVPDQGPSQDFCDASTSFLLPAQEETFTQKEVDQFETIQHPWWLKVHPSELQKMMRFVYEHRSLAKEKGRRASEKIVSTFTWKRSAHMISHTIKELVQNDPKPKMDDQEIIFAELKQAFQQIQQNQLPEAIKIFQAILSVYPDSLETHYNIAVVYMKQLEYAKAIEHLNKITLAMDNEPSSFQAKIWSAIGISYSHIQSFQLAMDAFKQAIQLDPTVQSLEITCLKKGIQKTNEQLAQLYGQLGKRYAEMRNVFRAEEMLTKALQHTELPDNIQKSLAKIQSQIESIKQKAEPTSSHHQIAVTSHENPVTWISSTLADDSTEADAKRIQQIQARWEPYFMKGDRVLKVHWTNQKDLHKFEPEEPYDGLLLSINEVLSPSDWLKICKQTLSWLHPYGKIIFLIENQKSDANRVTAKVLVETFLQSAGWIVKESHDLETEHSFYLVSQKTALDVVWQCPLFNTSGYAEEQKYFLEGIKPFPLLIQVQSPPASESEPPYPPHQKTYLSALHKNKVDAPIIHYQAAPAHSFSLPQAPISIGRTMFETDSLPSSWVPILNELTEIWVPSTFNRETFASAGVKEDRIHIISGTLDETTYHPSGVEPYPLPNTRRFKFLSVFDWGIRKGWDLLIRAYFEEFDSDDDVSLIMKVSNFVEPHANPYREIEEIAKKLGLRQYPHIQIINHSFSEEEMIRLYAATDCFVLPSRGEGWGRPYMEAMAMELPTIGTRWSGQQEFMNDENSYLIDLEGLIPVDPLHSPFYYHGHQWAEPSIDHLKALMRQIVKNPLEAKEKGRKARADLFPRFSPQTMGRQIFERMETLVQSQFAFI</sequence>
<comment type="caution">
    <text evidence="3">The sequence shown here is derived from an EMBL/GenBank/DDBJ whole genome shotgun (WGS) entry which is preliminary data.</text>
</comment>
<dbReference type="AlphaFoldDB" id="A0A4R3L621"/>
<dbReference type="SUPFAM" id="SSF48452">
    <property type="entry name" value="TPR-like"/>
    <property type="match status" value="1"/>
</dbReference>
<evidence type="ECO:0000313" key="3">
    <source>
        <dbReference type="EMBL" id="TCS93634.1"/>
    </source>
</evidence>
<dbReference type="Gene3D" id="3.40.50.2000">
    <property type="entry name" value="Glycogen Phosphorylase B"/>
    <property type="match status" value="2"/>
</dbReference>
<organism evidence="3 4">
    <name type="scientific">Hazenella coriacea</name>
    <dbReference type="NCBI Taxonomy" id="1179467"/>
    <lineage>
        <taxon>Bacteria</taxon>
        <taxon>Bacillati</taxon>
        <taxon>Bacillota</taxon>
        <taxon>Bacilli</taxon>
        <taxon>Bacillales</taxon>
        <taxon>Thermoactinomycetaceae</taxon>
        <taxon>Hazenella</taxon>
    </lineage>
</organism>
<dbReference type="Pfam" id="PF13692">
    <property type="entry name" value="Glyco_trans_1_4"/>
    <property type="match status" value="1"/>
</dbReference>
<evidence type="ECO:0000256" key="1">
    <source>
        <dbReference type="PROSITE-ProRule" id="PRU00339"/>
    </source>
</evidence>
<evidence type="ECO:0000313" key="4">
    <source>
        <dbReference type="Proteomes" id="UP000294937"/>
    </source>
</evidence>
<dbReference type="InterPro" id="IPR001296">
    <property type="entry name" value="Glyco_trans_1"/>
</dbReference>
<keyword evidence="3" id="KW-0808">Transferase</keyword>
<dbReference type="Proteomes" id="UP000294937">
    <property type="component" value="Unassembled WGS sequence"/>
</dbReference>
<dbReference type="RefSeq" id="WP_131925515.1">
    <property type="nucleotide sequence ID" value="NZ_SMAG01000006.1"/>
</dbReference>